<keyword evidence="1 4" id="KW-0808">Transferase</keyword>
<evidence type="ECO:0000313" key="4">
    <source>
        <dbReference type="EMBL" id="MBP1932860.1"/>
    </source>
</evidence>
<keyword evidence="5" id="KW-1185">Reference proteome</keyword>
<dbReference type="NCBIfam" id="NF005840">
    <property type="entry name" value="PRK07757.1"/>
    <property type="match status" value="1"/>
</dbReference>
<protein>
    <submittedName>
        <fullName evidence="4">Amino-acid N-acetyltransferase</fullName>
        <ecNumber evidence="4">2.3.1.1</ecNumber>
    </submittedName>
</protein>
<dbReference type="InterPro" id="IPR000182">
    <property type="entry name" value="GNAT_dom"/>
</dbReference>
<gene>
    <name evidence="4" type="ORF">J2Z37_002871</name>
</gene>
<dbReference type="CDD" id="cd04301">
    <property type="entry name" value="NAT_SF"/>
    <property type="match status" value="1"/>
</dbReference>
<name>A0ABS4GSN6_9BACL</name>
<proteinExistence type="predicted"/>
<accession>A0ABS4GSN6</accession>
<dbReference type="Pfam" id="PF00583">
    <property type="entry name" value="Acetyltransf_1"/>
    <property type="match status" value="1"/>
</dbReference>
<dbReference type="EMBL" id="JAGGKT010000008">
    <property type="protein sequence ID" value="MBP1932860.1"/>
    <property type="molecule type" value="Genomic_DNA"/>
</dbReference>
<dbReference type="InterPro" id="IPR010167">
    <property type="entry name" value="NH2A_AcTrfase"/>
</dbReference>
<comment type="caution">
    <text evidence="4">The sequence shown here is derived from an EMBL/GenBank/DDBJ whole genome shotgun (WGS) entry which is preliminary data.</text>
</comment>
<evidence type="ECO:0000256" key="2">
    <source>
        <dbReference type="ARBA" id="ARBA00023315"/>
    </source>
</evidence>
<dbReference type="EC" id="2.3.1.1" evidence="4"/>
<dbReference type="InterPro" id="IPR016181">
    <property type="entry name" value="Acyl_CoA_acyltransferase"/>
</dbReference>
<keyword evidence="2 4" id="KW-0012">Acyltransferase</keyword>
<reference evidence="4 5" key="1">
    <citation type="submission" date="2021-03" db="EMBL/GenBank/DDBJ databases">
        <title>Genomic Encyclopedia of Type Strains, Phase IV (KMG-IV): sequencing the most valuable type-strain genomes for metagenomic binning, comparative biology and taxonomic classification.</title>
        <authorList>
            <person name="Goeker M."/>
        </authorList>
    </citation>
    <scope>NUCLEOTIDE SEQUENCE [LARGE SCALE GENOMIC DNA]</scope>
    <source>
        <strain evidence="4 5">DSM 24738</strain>
    </source>
</reference>
<dbReference type="Proteomes" id="UP001519343">
    <property type="component" value="Unassembled WGS sequence"/>
</dbReference>
<evidence type="ECO:0000313" key="5">
    <source>
        <dbReference type="Proteomes" id="UP001519343"/>
    </source>
</evidence>
<evidence type="ECO:0000259" key="3">
    <source>
        <dbReference type="PROSITE" id="PS51186"/>
    </source>
</evidence>
<evidence type="ECO:0000256" key="1">
    <source>
        <dbReference type="ARBA" id="ARBA00022679"/>
    </source>
</evidence>
<sequence length="152" mass="17267">MNIRQATMKDIDTMYELINMYAEKGLMLHRSKLSLCETLTCFSVVESSEGKVIGVGGLHILWEDLAEIRSLVIAPEYAGQGIGKKLVHYLSERAQELGIKKVMALTYQEQFFNHCGFRVVEKETLPHKVWRDCVNCSKFPACDEIAVLKEVL</sequence>
<organism evidence="4 5">
    <name type="scientific">Ammoniphilus resinae</name>
    <dbReference type="NCBI Taxonomy" id="861532"/>
    <lineage>
        <taxon>Bacteria</taxon>
        <taxon>Bacillati</taxon>
        <taxon>Bacillota</taxon>
        <taxon>Bacilli</taxon>
        <taxon>Bacillales</taxon>
        <taxon>Paenibacillaceae</taxon>
        <taxon>Aneurinibacillus group</taxon>
        <taxon>Ammoniphilus</taxon>
    </lineage>
</organism>
<dbReference type="Gene3D" id="3.40.630.30">
    <property type="match status" value="1"/>
</dbReference>
<dbReference type="RefSeq" id="WP_209810893.1">
    <property type="nucleotide sequence ID" value="NZ_JAGGKT010000008.1"/>
</dbReference>
<dbReference type="PROSITE" id="PS51186">
    <property type="entry name" value="GNAT"/>
    <property type="match status" value="1"/>
</dbReference>
<dbReference type="PANTHER" id="PTHR30602:SF12">
    <property type="entry name" value="AMINO-ACID ACETYLTRANSFERASE NAGS1, CHLOROPLASTIC-RELATED"/>
    <property type="match status" value="1"/>
</dbReference>
<dbReference type="PANTHER" id="PTHR30602">
    <property type="entry name" value="AMINO-ACID ACETYLTRANSFERASE"/>
    <property type="match status" value="1"/>
</dbReference>
<feature type="domain" description="N-acetyltransferase" evidence="3">
    <location>
        <begin position="1"/>
        <end position="136"/>
    </location>
</feature>
<dbReference type="SUPFAM" id="SSF55729">
    <property type="entry name" value="Acyl-CoA N-acyltransferases (Nat)"/>
    <property type="match status" value="1"/>
</dbReference>
<dbReference type="GO" id="GO:0016746">
    <property type="term" value="F:acyltransferase activity"/>
    <property type="evidence" value="ECO:0007669"/>
    <property type="project" value="UniProtKB-KW"/>
</dbReference>